<sequence>MFLEEYWEAIKNPTNAIQGMGNRNLALIYYAIYTGMKAVTSDEALQEEMKRSASKIRNLLSYSLKSPNFSKLLKLYETKYPGFKGGWNSSKIINNEIIFRKGKLSKNDLNYFQKQGVKQSINIGTEPHAIFGALLRAEINGKLSNNSEIAKYQIAYIIVTGESNLYNFVRYDVSANSKLDGSNWHPILQTTKNLAYLKS</sequence>
<protein>
    <submittedName>
        <fullName evidence="1">Uncharacterized protein</fullName>
    </submittedName>
</protein>
<evidence type="ECO:0000313" key="2">
    <source>
        <dbReference type="Proteomes" id="UP000322509"/>
    </source>
</evidence>
<accession>A0ABX5ZJM4</accession>
<gene>
    <name evidence="1" type="ORF">F0R74_10030</name>
</gene>
<keyword evidence="2" id="KW-1185">Reference proteome</keyword>
<geneLocation type="plasmid" evidence="1 2">
    <name>pE103_15_1</name>
</geneLocation>
<evidence type="ECO:0000313" key="1">
    <source>
        <dbReference type="EMBL" id="QEO58227.1"/>
    </source>
</evidence>
<dbReference type="Proteomes" id="UP000322509">
    <property type="component" value="Plasmid pE103_15_1"/>
</dbReference>
<keyword evidence="1" id="KW-0614">Plasmid</keyword>
<dbReference type="EMBL" id="CP043551">
    <property type="protein sequence ID" value="QEO58227.1"/>
    <property type="molecule type" value="Genomic_DNA"/>
</dbReference>
<organism evidence="1 2">
    <name type="scientific">Francisella marina</name>
    <dbReference type="NCBI Taxonomy" id="2249302"/>
    <lineage>
        <taxon>Bacteria</taxon>
        <taxon>Pseudomonadati</taxon>
        <taxon>Pseudomonadota</taxon>
        <taxon>Gammaproteobacteria</taxon>
        <taxon>Thiotrichales</taxon>
        <taxon>Francisellaceae</taxon>
        <taxon>Francisella</taxon>
    </lineage>
</organism>
<proteinExistence type="predicted"/>
<reference evidence="1 2" key="1">
    <citation type="submission" date="2019-09" db="EMBL/GenBank/DDBJ databases">
        <title>Complete genome sequence of Francisella marina E103-15.</title>
        <authorList>
            <person name="Tekedar H.C."/>
            <person name="Griffin M.J."/>
            <person name="Waldbieser G.C."/>
            <person name="Soto E."/>
        </authorList>
    </citation>
    <scope>NUCLEOTIDE SEQUENCE [LARGE SCALE GENOMIC DNA]</scope>
    <source>
        <strain evidence="1 2">E103-15</strain>
        <plasmid evidence="1 2">pE103_15_1</plasmid>
    </source>
</reference>
<name>A0ABX5ZJM4_9GAMM</name>
<dbReference type="RefSeq" id="WP_149369234.1">
    <property type="nucleotide sequence ID" value="NZ_CP043551.1"/>
</dbReference>